<dbReference type="Pfam" id="PF12172">
    <property type="entry name" value="zf-ChsH2"/>
    <property type="match status" value="1"/>
</dbReference>
<evidence type="ECO:0000259" key="2">
    <source>
        <dbReference type="Pfam" id="PF12172"/>
    </source>
</evidence>
<evidence type="ECO:0008006" key="4">
    <source>
        <dbReference type="Google" id="ProtNLM"/>
    </source>
</evidence>
<dbReference type="PANTHER" id="PTHR34075:SF5">
    <property type="entry name" value="BLR3430 PROTEIN"/>
    <property type="match status" value="1"/>
</dbReference>
<sequence>MTADDPRPLPVPDEQSREFWAAAARAQLVVQRCESCGWYAYPPVFVCRTCHSAEFYWNRVSGIGRVRSWTVVQDAFLPGFADEVPYVIGDIELVEQPGLRMITQLVGLTAGELKVGLPVTVRFQDLAEGLSVPQFGPQENP</sequence>
<proteinExistence type="predicted"/>
<feature type="domain" description="ChsH2 C-terminal OB-fold" evidence="1">
    <location>
        <begin position="57"/>
        <end position="124"/>
    </location>
</feature>
<dbReference type="InterPro" id="IPR022002">
    <property type="entry name" value="ChsH2_Znr"/>
</dbReference>
<dbReference type="InterPro" id="IPR052513">
    <property type="entry name" value="Thioester_dehydratase-like"/>
</dbReference>
<dbReference type="Gene3D" id="6.10.30.10">
    <property type="match status" value="1"/>
</dbReference>
<accession>A0A381YQ60</accession>
<dbReference type="SUPFAM" id="SSF50249">
    <property type="entry name" value="Nucleic acid-binding proteins"/>
    <property type="match status" value="1"/>
</dbReference>
<gene>
    <name evidence="3" type="ORF">METZ01_LOCUS132020</name>
</gene>
<dbReference type="PANTHER" id="PTHR34075">
    <property type="entry name" value="BLR3430 PROTEIN"/>
    <property type="match status" value="1"/>
</dbReference>
<evidence type="ECO:0000313" key="3">
    <source>
        <dbReference type="EMBL" id="SVA79166.1"/>
    </source>
</evidence>
<feature type="domain" description="ChsH2 rubredoxin-like zinc ribbon" evidence="2">
    <location>
        <begin position="20"/>
        <end position="55"/>
    </location>
</feature>
<dbReference type="EMBL" id="UINC01018784">
    <property type="protein sequence ID" value="SVA79166.1"/>
    <property type="molecule type" value="Genomic_DNA"/>
</dbReference>
<dbReference type="InterPro" id="IPR002878">
    <property type="entry name" value="ChsH2_C"/>
</dbReference>
<evidence type="ECO:0000259" key="1">
    <source>
        <dbReference type="Pfam" id="PF01796"/>
    </source>
</evidence>
<dbReference type="AlphaFoldDB" id="A0A381YQ60"/>
<reference evidence="3" key="1">
    <citation type="submission" date="2018-05" db="EMBL/GenBank/DDBJ databases">
        <authorList>
            <person name="Lanie J.A."/>
            <person name="Ng W.-L."/>
            <person name="Kazmierczak K.M."/>
            <person name="Andrzejewski T.M."/>
            <person name="Davidsen T.M."/>
            <person name="Wayne K.J."/>
            <person name="Tettelin H."/>
            <person name="Glass J.I."/>
            <person name="Rusch D."/>
            <person name="Podicherti R."/>
            <person name="Tsui H.-C.T."/>
            <person name="Winkler M.E."/>
        </authorList>
    </citation>
    <scope>NUCLEOTIDE SEQUENCE</scope>
</reference>
<protein>
    <recommendedName>
        <fullName evidence="4">DUF35 domain-containing protein</fullName>
    </recommendedName>
</protein>
<dbReference type="InterPro" id="IPR012340">
    <property type="entry name" value="NA-bd_OB-fold"/>
</dbReference>
<name>A0A381YQ60_9ZZZZ</name>
<organism evidence="3">
    <name type="scientific">marine metagenome</name>
    <dbReference type="NCBI Taxonomy" id="408172"/>
    <lineage>
        <taxon>unclassified sequences</taxon>
        <taxon>metagenomes</taxon>
        <taxon>ecological metagenomes</taxon>
    </lineage>
</organism>
<dbReference type="Pfam" id="PF01796">
    <property type="entry name" value="OB_ChsH2_C"/>
    <property type="match status" value="1"/>
</dbReference>